<feature type="transmembrane region" description="Helical" evidence="7">
    <location>
        <begin position="257"/>
        <end position="275"/>
    </location>
</feature>
<proteinExistence type="predicted"/>
<accession>A0A8I2H020</accession>
<dbReference type="InterPro" id="IPR039421">
    <property type="entry name" value="Type_1_exporter"/>
</dbReference>
<evidence type="ECO:0000256" key="5">
    <source>
        <dbReference type="ARBA" id="ARBA00022989"/>
    </source>
</evidence>
<dbReference type="InterPro" id="IPR005898">
    <property type="entry name" value="Cyc_pep_transpt_SyrD/YojI"/>
</dbReference>
<dbReference type="InterPro" id="IPR003439">
    <property type="entry name" value="ABC_transporter-like_ATP-bd"/>
</dbReference>
<dbReference type="SMART" id="SM00382">
    <property type="entry name" value="AAA"/>
    <property type="match status" value="1"/>
</dbReference>
<organism evidence="10 12">
    <name type="scientific">Pseudoalteromonas maricaloris</name>
    <dbReference type="NCBI Taxonomy" id="184924"/>
    <lineage>
        <taxon>Bacteria</taxon>
        <taxon>Pseudomonadati</taxon>
        <taxon>Pseudomonadota</taxon>
        <taxon>Gammaproteobacteria</taxon>
        <taxon>Alteromonadales</taxon>
        <taxon>Pseudoalteromonadaceae</taxon>
        <taxon>Pseudoalteromonas</taxon>
    </lineage>
</organism>
<feature type="transmembrane region" description="Helical" evidence="7">
    <location>
        <begin position="57"/>
        <end position="80"/>
    </location>
</feature>
<dbReference type="Proteomes" id="UP001304419">
    <property type="component" value="Chromosome 2"/>
</dbReference>
<protein>
    <submittedName>
        <fullName evidence="10">Cyclic peptide export ABC transporter</fullName>
    </submittedName>
</protein>
<evidence type="ECO:0000259" key="9">
    <source>
        <dbReference type="PROSITE" id="PS50929"/>
    </source>
</evidence>
<name>A0A8I2H020_9GAMM</name>
<feature type="domain" description="ABC transmembrane type-1" evidence="9">
    <location>
        <begin position="15"/>
        <end position="307"/>
    </location>
</feature>
<dbReference type="SUPFAM" id="SSF52540">
    <property type="entry name" value="P-loop containing nucleoside triphosphate hydrolases"/>
    <property type="match status" value="1"/>
</dbReference>
<reference evidence="10" key="1">
    <citation type="submission" date="2019-10" db="EMBL/GenBank/DDBJ databases">
        <authorList>
            <person name="Paulsen S."/>
        </authorList>
    </citation>
    <scope>NUCLEOTIDE SEQUENCE</scope>
    <source>
        <strain evidence="10">LMG 19692</strain>
    </source>
</reference>
<evidence type="ECO:0000256" key="7">
    <source>
        <dbReference type="SAM" id="Phobius"/>
    </source>
</evidence>
<feature type="transmembrane region" description="Helical" evidence="7">
    <location>
        <begin position="140"/>
        <end position="160"/>
    </location>
</feature>
<dbReference type="InterPro" id="IPR027417">
    <property type="entry name" value="P-loop_NTPase"/>
</dbReference>
<evidence type="ECO:0000256" key="4">
    <source>
        <dbReference type="ARBA" id="ARBA00022840"/>
    </source>
</evidence>
<dbReference type="GO" id="GO:0016887">
    <property type="term" value="F:ATP hydrolysis activity"/>
    <property type="evidence" value="ECO:0007669"/>
    <property type="project" value="InterPro"/>
</dbReference>
<dbReference type="Proteomes" id="UP000646877">
    <property type="component" value="Unassembled WGS sequence"/>
</dbReference>
<dbReference type="Gene3D" id="1.20.1560.10">
    <property type="entry name" value="ABC transporter type 1, transmembrane domain"/>
    <property type="match status" value="1"/>
</dbReference>
<dbReference type="GO" id="GO:1904680">
    <property type="term" value="F:peptide transmembrane transporter activity"/>
    <property type="evidence" value="ECO:0007669"/>
    <property type="project" value="InterPro"/>
</dbReference>
<feature type="domain" description="ABC transporter" evidence="8">
    <location>
        <begin position="340"/>
        <end position="568"/>
    </location>
</feature>
<dbReference type="GO" id="GO:0015833">
    <property type="term" value="P:peptide transport"/>
    <property type="evidence" value="ECO:0007669"/>
    <property type="project" value="InterPro"/>
</dbReference>
<dbReference type="Pfam" id="PF00005">
    <property type="entry name" value="ABC_tran"/>
    <property type="match status" value="1"/>
</dbReference>
<evidence type="ECO:0000259" key="8">
    <source>
        <dbReference type="PROSITE" id="PS50893"/>
    </source>
</evidence>
<dbReference type="PANTHER" id="PTHR24221">
    <property type="entry name" value="ATP-BINDING CASSETTE SUB-FAMILY B"/>
    <property type="match status" value="1"/>
</dbReference>
<keyword evidence="2 7" id="KW-0812">Transmembrane</keyword>
<feature type="transmembrane region" description="Helical" evidence="7">
    <location>
        <begin position="166"/>
        <end position="187"/>
    </location>
</feature>
<dbReference type="RefSeq" id="WP_039496669.1">
    <property type="nucleotide sequence ID" value="NZ_CBCSDF010000004.1"/>
</dbReference>
<keyword evidence="3" id="KW-0547">Nucleotide-binding</keyword>
<dbReference type="GO" id="GO:0005886">
    <property type="term" value="C:plasma membrane"/>
    <property type="evidence" value="ECO:0007669"/>
    <property type="project" value="UniProtKB-SubCell"/>
</dbReference>
<evidence type="ECO:0000256" key="6">
    <source>
        <dbReference type="ARBA" id="ARBA00023136"/>
    </source>
</evidence>
<dbReference type="InterPro" id="IPR003593">
    <property type="entry name" value="AAA+_ATPase"/>
</dbReference>
<dbReference type="PROSITE" id="PS50929">
    <property type="entry name" value="ABC_TM1F"/>
    <property type="match status" value="1"/>
</dbReference>
<dbReference type="EMBL" id="WEIA01000003">
    <property type="protein sequence ID" value="NLR20848.1"/>
    <property type="molecule type" value="Genomic_DNA"/>
</dbReference>
<keyword evidence="5 7" id="KW-1133">Transmembrane helix</keyword>
<comment type="subcellular location">
    <subcellularLocation>
        <location evidence="1">Cell membrane</location>
        <topology evidence="1">Multi-pass membrane protein</topology>
    </subcellularLocation>
</comment>
<feature type="transmembrane region" description="Helical" evidence="7">
    <location>
        <begin position="15"/>
        <end position="37"/>
    </location>
</feature>
<evidence type="ECO:0000313" key="12">
    <source>
        <dbReference type="Proteomes" id="UP000646877"/>
    </source>
</evidence>
<reference evidence="11 13" key="2">
    <citation type="submission" date="2023-10" db="EMBL/GenBank/DDBJ databases">
        <title>To unveil natural product biosynthetic capacity in Pseudoalteromonas.</title>
        <authorList>
            <person name="Wang J."/>
        </authorList>
    </citation>
    <scope>NUCLEOTIDE SEQUENCE [LARGE SCALE GENOMIC DNA]</scope>
    <source>
        <strain evidence="11 13">DSM 15914</strain>
    </source>
</reference>
<dbReference type="AlphaFoldDB" id="A0A8I2H020"/>
<keyword evidence="13" id="KW-1185">Reference proteome</keyword>
<dbReference type="PANTHER" id="PTHR24221:SF654">
    <property type="entry name" value="ATP-BINDING CASSETTE SUB-FAMILY B MEMBER 6"/>
    <property type="match status" value="1"/>
</dbReference>
<dbReference type="Pfam" id="PF00664">
    <property type="entry name" value="ABC_membrane"/>
    <property type="match status" value="1"/>
</dbReference>
<dbReference type="Gene3D" id="3.40.50.300">
    <property type="entry name" value="P-loop containing nucleotide triphosphate hydrolases"/>
    <property type="match status" value="1"/>
</dbReference>
<evidence type="ECO:0000256" key="3">
    <source>
        <dbReference type="ARBA" id="ARBA00022741"/>
    </source>
</evidence>
<evidence type="ECO:0000256" key="2">
    <source>
        <dbReference type="ARBA" id="ARBA00022692"/>
    </source>
</evidence>
<evidence type="ECO:0000313" key="11">
    <source>
        <dbReference type="EMBL" id="WOX30909.1"/>
    </source>
</evidence>
<dbReference type="SUPFAM" id="SSF90123">
    <property type="entry name" value="ABC transporter transmembrane region"/>
    <property type="match status" value="1"/>
</dbReference>
<dbReference type="GO" id="GO:0005524">
    <property type="term" value="F:ATP binding"/>
    <property type="evidence" value="ECO:0007669"/>
    <property type="project" value="UniProtKB-KW"/>
</dbReference>
<sequence>MKLFDAFIHRSPNKLFAAIVFGSLAGVAYSLLIPIVLNSITGDSRFVAEDTANAIVFGIEVANQSFATAFLIICLFIFFARTFSQITLTRLALDVTSDLRKDIYQNIAKASLINLENVGSPKLLATITKDVEDIMRGVKVLPDLIISMVTIVSMLSFLLLLNAEAFGFVLAAILFGALTYQIPMLIGRNYFIKARERVDDLHEGIRGLIYGAKELKLNTSRKEHYHQVELNDAESGLIKTQKTALAIVRSAMNYGDLIGFFVIGVITFVFVNYSDISSEELIGVIMAMLYVTGPVGSILNTFPELSMAKVSLRKITHLRKLLAEEAFNESVEPIKPWQSITVKNLRFIYPSQEEDTSFSVGPVSLQLKKGQVTFIVGGNGSGKSTLGKMLTMHYLPTAGSISFDDVEVTKDNINSYRQCISSIYSDYYLFQSLHGLGNKLDEDKVQKYLTKLKLQDKVTIENGRFSTLKLSDGQRKRLALLVAYLEEKDLYLFDEWAADQDPDFKHFFYYELLKELREAGKAVIVISHDDRYFDLADQVIVMERGLRRDESSVTIPTEAPEEKQEEFV</sequence>
<dbReference type="GO" id="GO:0140359">
    <property type="term" value="F:ABC-type transporter activity"/>
    <property type="evidence" value="ECO:0007669"/>
    <property type="project" value="InterPro"/>
</dbReference>
<evidence type="ECO:0000313" key="10">
    <source>
        <dbReference type="EMBL" id="NLR20848.1"/>
    </source>
</evidence>
<dbReference type="NCBIfam" id="TIGR01194">
    <property type="entry name" value="cyc_pep_trnsptr"/>
    <property type="match status" value="1"/>
</dbReference>
<gene>
    <name evidence="10" type="ORF">F9Y85_05840</name>
    <name evidence="11" type="ORF">R5H13_23840</name>
</gene>
<dbReference type="PROSITE" id="PS50893">
    <property type="entry name" value="ABC_TRANSPORTER_2"/>
    <property type="match status" value="1"/>
</dbReference>
<dbReference type="EMBL" id="CP137579">
    <property type="protein sequence ID" value="WOX30909.1"/>
    <property type="molecule type" value="Genomic_DNA"/>
</dbReference>
<feature type="transmembrane region" description="Helical" evidence="7">
    <location>
        <begin position="281"/>
        <end position="302"/>
    </location>
</feature>
<keyword evidence="6 7" id="KW-0472">Membrane</keyword>
<dbReference type="InterPro" id="IPR036640">
    <property type="entry name" value="ABC1_TM_sf"/>
</dbReference>
<keyword evidence="4" id="KW-0067">ATP-binding</keyword>
<evidence type="ECO:0000313" key="13">
    <source>
        <dbReference type="Proteomes" id="UP001304419"/>
    </source>
</evidence>
<evidence type="ECO:0000256" key="1">
    <source>
        <dbReference type="ARBA" id="ARBA00004651"/>
    </source>
</evidence>
<dbReference type="InterPro" id="IPR011527">
    <property type="entry name" value="ABC1_TM_dom"/>
</dbReference>